<evidence type="ECO:0000313" key="3">
    <source>
        <dbReference type="Proteomes" id="UP001206788"/>
    </source>
</evidence>
<sequence length="164" mass="18924">MIEIVPAQKKDLKTIQEIAYQTWPSTFGEILTTGQISYMLGWMYSLDTLEKQLEEEQYFFLAKEDGKALGFTAFELNYEPQKTKIHKIYILPSAQGKGIGKKLFSKIEEIATGKNQSALLLNVNKGNKQAIDFYKRYGFEELRREVIDIGEGFVMDDIVFEFKL</sequence>
<keyword evidence="3" id="KW-1185">Reference proteome</keyword>
<dbReference type="EMBL" id="JANWGH010000002">
    <property type="protein sequence ID" value="MCS5490449.1"/>
    <property type="molecule type" value="Genomic_DNA"/>
</dbReference>
<dbReference type="PANTHER" id="PTHR43617">
    <property type="entry name" value="L-AMINO ACID N-ACETYLTRANSFERASE"/>
    <property type="match status" value="1"/>
</dbReference>
<evidence type="ECO:0000313" key="2">
    <source>
        <dbReference type="EMBL" id="MCS5490449.1"/>
    </source>
</evidence>
<gene>
    <name evidence="2" type="ORF">NY014_08420</name>
</gene>
<accession>A0ABT2G5B4</accession>
<name>A0ABT2G5B4_9BACT</name>
<dbReference type="InterPro" id="IPR000182">
    <property type="entry name" value="GNAT_dom"/>
</dbReference>
<evidence type="ECO:0000259" key="1">
    <source>
        <dbReference type="PROSITE" id="PS51186"/>
    </source>
</evidence>
<protein>
    <submittedName>
        <fullName evidence="2">GNAT family N-acetyltransferase</fullName>
    </submittedName>
</protein>
<proteinExistence type="predicted"/>
<dbReference type="InterPro" id="IPR050276">
    <property type="entry name" value="MshD_Acetyltransferase"/>
</dbReference>
<dbReference type="RefSeq" id="WP_259414160.1">
    <property type="nucleotide sequence ID" value="NZ_JANWGH010000002.1"/>
</dbReference>
<comment type="caution">
    <text evidence="2">The sequence shown here is derived from an EMBL/GenBank/DDBJ whole genome shotgun (WGS) entry which is preliminary data.</text>
</comment>
<dbReference type="Gene3D" id="3.40.630.30">
    <property type="match status" value="1"/>
</dbReference>
<organism evidence="2 3">
    <name type="scientific">Algoriphagus limi</name>
    <dbReference type="NCBI Taxonomy" id="2975273"/>
    <lineage>
        <taxon>Bacteria</taxon>
        <taxon>Pseudomonadati</taxon>
        <taxon>Bacteroidota</taxon>
        <taxon>Cytophagia</taxon>
        <taxon>Cytophagales</taxon>
        <taxon>Cyclobacteriaceae</taxon>
        <taxon>Algoriphagus</taxon>
    </lineage>
</organism>
<dbReference type="Pfam" id="PF00583">
    <property type="entry name" value="Acetyltransf_1"/>
    <property type="match status" value="1"/>
</dbReference>
<reference evidence="2 3" key="1">
    <citation type="submission" date="2022-08" db="EMBL/GenBank/DDBJ databases">
        <title>Algoriphagus sp. CAU 1643 isolated from mud.</title>
        <authorList>
            <person name="Kim W."/>
        </authorList>
    </citation>
    <scope>NUCLEOTIDE SEQUENCE [LARGE SCALE GENOMIC DNA]</scope>
    <source>
        <strain evidence="2 3">CAU 1643</strain>
    </source>
</reference>
<dbReference type="InterPro" id="IPR016181">
    <property type="entry name" value="Acyl_CoA_acyltransferase"/>
</dbReference>
<dbReference type="SUPFAM" id="SSF55729">
    <property type="entry name" value="Acyl-CoA N-acyltransferases (Nat)"/>
    <property type="match status" value="1"/>
</dbReference>
<dbReference type="PROSITE" id="PS51186">
    <property type="entry name" value="GNAT"/>
    <property type="match status" value="1"/>
</dbReference>
<dbReference type="CDD" id="cd04301">
    <property type="entry name" value="NAT_SF"/>
    <property type="match status" value="1"/>
</dbReference>
<dbReference type="Proteomes" id="UP001206788">
    <property type="component" value="Unassembled WGS sequence"/>
</dbReference>
<feature type="domain" description="N-acetyltransferase" evidence="1">
    <location>
        <begin position="2"/>
        <end position="164"/>
    </location>
</feature>